<protein>
    <submittedName>
        <fullName evidence="1">Gp49 family protein</fullName>
    </submittedName>
</protein>
<keyword evidence="2" id="KW-1185">Reference proteome</keyword>
<reference evidence="2" key="1">
    <citation type="journal article" date="2019" name="Int. J. Syst. Evol. Microbiol.">
        <title>The Global Catalogue of Microorganisms (GCM) 10K type strain sequencing project: providing services to taxonomists for standard genome sequencing and annotation.</title>
        <authorList>
            <consortium name="The Broad Institute Genomics Platform"/>
            <consortium name="The Broad Institute Genome Sequencing Center for Infectious Disease"/>
            <person name="Wu L."/>
            <person name="Ma J."/>
        </authorList>
    </citation>
    <scope>NUCLEOTIDE SEQUENCE [LARGE SCALE GENOMIC DNA]</scope>
    <source>
        <strain evidence="2">CCUG 42001</strain>
    </source>
</reference>
<proteinExistence type="predicted"/>
<dbReference type="Proteomes" id="UP001596267">
    <property type="component" value="Unassembled WGS sequence"/>
</dbReference>
<gene>
    <name evidence="1" type="ORF">ACFP7A_01245</name>
</gene>
<organism evidence="1 2">
    <name type="scientific">Sporolactobacillus kofuensis</name>
    <dbReference type="NCBI Taxonomy" id="269672"/>
    <lineage>
        <taxon>Bacteria</taxon>
        <taxon>Bacillati</taxon>
        <taxon>Bacillota</taxon>
        <taxon>Bacilli</taxon>
        <taxon>Bacillales</taxon>
        <taxon>Sporolactobacillaceae</taxon>
        <taxon>Sporolactobacillus</taxon>
    </lineage>
</organism>
<accession>A0ABW1WC93</accession>
<dbReference type="EMBL" id="JBHSTQ010000001">
    <property type="protein sequence ID" value="MFC6385212.1"/>
    <property type="molecule type" value="Genomic_DNA"/>
</dbReference>
<name>A0ABW1WC93_9BACL</name>
<dbReference type="InterPro" id="IPR025915">
    <property type="entry name" value="Phage_gp49_66"/>
</dbReference>
<dbReference type="Pfam" id="PF13876">
    <property type="entry name" value="Phage_gp49_66"/>
    <property type="match status" value="1"/>
</dbReference>
<evidence type="ECO:0000313" key="1">
    <source>
        <dbReference type="EMBL" id="MFC6385212.1"/>
    </source>
</evidence>
<comment type="caution">
    <text evidence="1">The sequence shown here is derived from an EMBL/GenBank/DDBJ whole genome shotgun (WGS) entry which is preliminary data.</text>
</comment>
<sequence>MSTNIVTQEHIDDIFKHSEIKVQTVFDKTTVVSAKLPNGFVIVESTGCVDPANYSEEIGKEICIERIKNKIWELEGYLLQDKLA</sequence>
<evidence type="ECO:0000313" key="2">
    <source>
        <dbReference type="Proteomes" id="UP001596267"/>
    </source>
</evidence>
<dbReference type="RefSeq" id="WP_253077321.1">
    <property type="nucleotide sequence ID" value="NZ_JAMXWN010000019.1"/>
</dbReference>